<evidence type="ECO:0000313" key="8">
    <source>
        <dbReference type="Proteomes" id="UP000190367"/>
    </source>
</evidence>
<dbReference type="Pfam" id="PF26002">
    <property type="entry name" value="Beta-barrel_AprE"/>
    <property type="match status" value="1"/>
</dbReference>
<dbReference type="Gene3D" id="2.40.30.170">
    <property type="match status" value="1"/>
</dbReference>
<reference evidence="8" key="1">
    <citation type="submission" date="2017-02" db="EMBL/GenBank/DDBJ databases">
        <authorList>
            <person name="Varghese N."/>
            <person name="Submissions S."/>
        </authorList>
    </citation>
    <scope>NUCLEOTIDE SEQUENCE [LARGE SCALE GENOMIC DNA]</scope>
    <source>
        <strain evidence="8">DSM 22224</strain>
    </source>
</reference>
<dbReference type="Proteomes" id="UP000190367">
    <property type="component" value="Unassembled WGS sequence"/>
</dbReference>
<keyword evidence="4 5" id="KW-0472">Membrane</keyword>
<proteinExistence type="predicted"/>
<feature type="transmembrane region" description="Helical" evidence="5">
    <location>
        <begin position="31"/>
        <end position="51"/>
    </location>
</feature>
<feature type="domain" description="AprE-like beta-barrel" evidence="6">
    <location>
        <begin position="328"/>
        <end position="406"/>
    </location>
</feature>
<dbReference type="RefSeq" id="WP_078671140.1">
    <property type="nucleotide sequence ID" value="NZ_FUWZ01000003.1"/>
</dbReference>
<comment type="subcellular location">
    <subcellularLocation>
        <location evidence="1">Membrane</location>
        <topology evidence="1">Single-pass membrane protein</topology>
    </subcellularLocation>
</comment>
<evidence type="ECO:0000256" key="1">
    <source>
        <dbReference type="ARBA" id="ARBA00004167"/>
    </source>
</evidence>
<evidence type="ECO:0000256" key="2">
    <source>
        <dbReference type="ARBA" id="ARBA00022692"/>
    </source>
</evidence>
<keyword evidence="8" id="KW-1185">Reference proteome</keyword>
<dbReference type="EMBL" id="FUWZ01000003">
    <property type="protein sequence ID" value="SKA33307.1"/>
    <property type="molecule type" value="Genomic_DNA"/>
</dbReference>
<dbReference type="STRING" id="634771.SAMN04488128_103817"/>
<dbReference type="GO" id="GO:0016020">
    <property type="term" value="C:membrane"/>
    <property type="evidence" value="ECO:0007669"/>
    <property type="project" value="UniProtKB-SubCell"/>
</dbReference>
<keyword evidence="2 5" id="KW-0812">Transmembrane</keyword>
<dbReference type="AlphaFoldDB" id="A0A1T4SYN5"/>
<evidence type="ECO:0000313" key="7">
    <source>
        <dbReference type="EMBL" id="SKA33307.1"/>
    </source>
</evidence>
<organism evidence="7 8">
    <name type="scientific">Chitinophaga eiseniae</name>
    <dbReference type="NCBI Taxonomy" id="634771"/>
    <lineage>
        <taxon>Bacteria</taxon>
        <taxon>Pseudomonadati</taxon>
        <taxon>Bacteroidota</taxon>
        <taxon>Chitinophagia</taxon>
        <taxon>Chitinophagales</taxon>
        <taxon>Chitinophagaceae</taxon>
        <taxon>Chitinophaga</taxon>
    </lineage>
</organism>
<evidence type="ECO:0000256" key="4">
    <source>
        <dbReference type="ARBA" id="ARBA00023136"/>
    </source>
</evidence>
<accession>A0A1T4SYN5</accession>
<evidence type="ECO:0000256" key="5">
    <source>
        <dbReference type="SAM" id="Phobius"/>
    </source>
</evidence>
<dbReference type="OrthoDB" id="7057889at2"/>
<sequence>MAKKSYTEDDIHSEDLQEIITKPPSWLMKRGISFVLLTVVLIIGLSVFIRYPEMVQVSMRFSTSNAPKALVSKVNGNLVKILAKEGQWVEKNTDIAYVESIAEHRQVIDILSRLKEIRNSGASMQDLTDLVAPTELDLGELQGSYQSFYTAYLNYKAVNREGVLQKRKHFIQNEVQYVNDQTARTEEIYKLQKDELALAEAEYEKYRLLAEKRIISPLELQRKKAVLLAKRQVIPQMENTLISNRSALSAKDKELSELDNQIIEEEKKFYQSLNTFISDAENWKKQYVITTPSAGFLVYGDFLQENQLHKTGDILFYINAGKNDYYGEVLIPQAASSRVKKEQQVMIRVRSYPYQEYGYLKGKVDYISDIPVKDSLFFSRVALVRTAADSVIKLKPGILADAEIITEDQSIFWRIWLNLTRSLKY</sequence>
<dbReference type="InterPro" id="IPR058982">
    <property type="entry name" value="Beta-barrel_AprE"/>
</dbReference>
<keyword evidence="3 5" id="KW-1133">Transmembrane helix</keyword>
<gene>
    <name evidence="7" type="ORF">SAMN04488128_103817</name>
</gene>
<protein>
    <submittedName>
        <fullName evidence="7">HlyD family secretion protein</fullName>
    </submittedName>
</protein>
<name>A0A1T4SYN5_9BACT</name>
<dbReference type="PANTHER" id="PTHR30386:SF26">
    <property type="entry name" value="TRANSPORT PROTEIN COMB"/>
    <property type="match status" value="1"/>
</dbReference>
<evidence type="ECO:0000256" key="3">
    <source>
        <dbReference type="ARBA" id="ARBA00022989"/>
    </source>
</evidence>
<dbReference type="InterPro" id="IPR050739">
    <property type="entry name" value="MFP"/>
</dbReference>
<evidence type="ECO:0000259" key="6">
    <source>
        <dbReference type="Pfam" id="PF26002"/>
    </source>
</evidence>
<dbReference type="PANTHER" id="PTHR30386">
    <property type="entry name" value="MEMBRANE FUSION SUBUNIT OF EMRAB-TOLC MULTIDRUG EFFLUX PUMP"/>
    <property type="match status" value="1"/>
</dbReference>